<dbReference type="Gene3D" id="1.10.10.60">
    <property type="entry name" value="Homeodomain-like"/>
    <property type="match status" value="1"/>
</dbReference>
<proteinExistence type="predicted"/>
<protein>
    <submittedName>
        <fullName evidence="4">Trihelix transcription factor GT-4-like</fullName>
    </submittedName>
</protein>
<evidence type="ECO:0000313" key="3">
    <source>
        <dbReference type="Proteomes" id="UP000694844"/>
    </source>
</evidence>
<dbReference type="AlphaFoldDB" id="A0A8B8ECP4"/>
<dbReference type="OrthoDB" id="6075286at2759"/>
<evidence type="ECO:0000259" key="2">
    <source>
        <dbReference type="Pfam" id="PF13837"/>
    </source>
</evidence>
<evidence type="ECO:0000313" key="4">
    <source>
        <dbReference type="RefSeq" id="XP_022337301.1"/>
    </source>
</evidence>
<reference evidence="4" key="1">
    <citation type="submission" date="2025-08" db="UniProtKB">
        <authorList>
            <consortium name="RefSeq"/>
        </authorList>
    </citation>
    <scope>IDENTIFICATION</scope>
    <source>
        <tissue evidence="4">Whole sample</tissue>
    </source>
</reference>
<feature type="region of interest" description="Disordered" evidence="1">
    <location>
        <begin position="53"/>
        <end position="76"/>
    </location>
</feature>
<gene>
    <name evidence="4" type="primary">LOC111133326</name>
</gene>
<dbReference type="InterPro" id="IPR044822">
    <property type="entry name" value="Myb_DNA-bind_4"/>
</dbReference>
<dbReference type="Pfam" id="PF13837">
    <property type="entry name" value="Myb_DNA-bind_4"/>
    <property type="match status" value="1"/>
</dbReference>
<keyword evidence="3" id="KW-1185">Reference proteome</keyword>
<feature type="domain" description="Myb/SANT-like DNA-binding" evidence="2">
    <location>
        <begin position="88"/>
        <end position="143"/>
    </location>
</feature>
<accession>A0A8B8ECP4</accession>
<evidence type="ECO:0000256" key="1">
    <source>
        <dbReference type="SAM" id="MobiDB-lite"/>
    </source>
</evidence>
<dbReference type="GeneID" id="111133326"/>
<dbReference type="KEGG" id="cvn:111133326"/>
<sequence>MAQGGKEICTVKVRGPDGTFYTCQMGRDVFEMIQSPTCDREVRQTILKEIYGAHSKPDRTDNMPVESHESGSENHSLTNNVAEMNKIHNWTESEERKLISERLDMEEDFNSCKSHDTLWKKIKRNLEEEGIIVTVIQVINKWKIF</sequence>
<dbReference type="Proteomes" id="UP000694844">
    <property type="component" value="Chromosome 5"/>
</dbReference>
<feature type="compositionally biased region" description="Basic and acidic residues" evidence="1">
    <location>
        <begin position="55"/>
        <end position="72"/>
    </location>
</feature>
<name>A0A8B8ECP4_CRAVI</name>
<organism evidence="3 4">
    <name type="scientific">Crassostrea virginica</name>
    <name type="common">Eastern oyster</name>
    <dbReference type="NCBI Taxonomy" id="6565"/>
    <lineage>
        <taxon>Eukaryota</taxon>
        <taxon>Metazoa</taxon>
        <taxon>Spiralia</taxon>
        <taxon>Lophotrochozoa</taxon>
        <taxon>Mollusca</taxon>
        <taxon>Bivalvia</taxon>
        <taxon>Autobranchia</taxon>
        <taxon>Pteriomorphia</taxon>
        <taxon>Ostreida</taxon>
        <taxon>Ostreoidea</taxon>
        <taxon>Ostreidae</taxon>
        <taxon>Crassostrea</taxon>
    </lineage>
</organism>
<dbReference type="RefSeq" id="XP_022337301.1">
    <property type="nucleotide sequence ID" value="XM_022481593.1"/>
</dbReference>